<evidence type="ECO:0000313" key="3">
    <source>
        <dbReference type="Proteomes" id="UP000198949"/>
    </source>
</evidence>
<name>A0A1G6RJI2_9ACTN</name>
<dbReference type="Proteomes" id="UP000198949">
    <property type="component" value="Unassembled WGS sequence"/>
</dbReference>
<proteinExistence type="predicted"/>
<gene>
    <name evidence="2" type="ORF">SAMN05216270_101498</name>
</gene>
<evidence type="ECO:0000313" key="2">
    <source>
        <dbReference type="EMBL" id="SDD04137.1"/>
    </source>
</evidence>
<dbReference type="OrthoDB" id="2897536at2"/>
<keyword evidence="3" id="KW-1185">Reference proteome</keyword>
<organism evidence="2 3">
    <name type="scientific">Glycomyces harbinensis</name>
    <dbReference type="NCBI Taxonomy" id="58114"/>
    <lineage>
        <taxon>Bacteria</taxon>
        <taxon>Bacillati</taxon>
        <taxon>Actinomycetota</taxon>
        <taxon>Actinomycetes</taxon>
        <taxon>Glycomycetales</taxon>
        <taxon>Glycomycetaceae</taxon>
        <taxon>Glycomyces</taxon>
    </lineage>
</organism>
<dbReference type="EMBL" id="FNAD01000001">
    <property type="protein sequence ID" value="SDD04137.1"/>
    <property type="molecule type" value="Genomic_DNA"/>
</dbReference>
<dbReference type="STRING" id="58114.SAMN05216270_101498"/>
<dbReference type="RefSeq" id="WP_143014734.1">
    <property type="nucleotide sequence ID" value="NZ_FNAD01000001.1"/>
</dbReference>
<feature type="domain" description="DUF5753" evidence="1">
    <location>
        <begin position="97"/>
        <end position="265"/>
    </location>
</feature>
<dbReference type="InterPro" id="IPR043917">
    <property type="entry name" value="DUF5753"/>
</dbReference>
<protein>
    <recommendedName>
        <fullName evidence="1">DUF5753 domain-containing protein</fullName>
    </recommendedName>
</protein>
<sequence length="276" mass="30980">MAGENFLQRELGRVLSKYRKLKGFTKEQAVWFLGTSKTIYDSYESGKLQYPEPGILGDWLRDLGAPQAAIDDAKAKAKWIRQGNPANWLEQAPSGFDHFTQIELIAETIFIHEDAFVPGLFQTPAYADAVVATNPNMTAELRRDAVGFRIQRGESLFSRPGGPPQIQAVIAERALTIFRGTDIYEPQVEHLAERNRIEGVEIFVVPSGTSHASNGRSYRIMTFADKKDPDVVYQENLFGSHYEADKERVARCRTLSSATLPVALGLEEWRDTDADR</sequence>
<dbReference type="AlphaFoldDB" id="A0A1G6RJI2"/>
<evidence type="ECO:0000259" key="1">
    <source>
        <dbReference type="Pfam" id="PF19054"/>
    </source>
</evidence>
<dbReference type="Pfam" id="PF19054">
    <property type="entry name" value="DUF5753"/>
    <property type="match status" value="1"/>
</dbReference>
<reference evidence="3" key="1">
    <citation type="submission" date="2016-10" db="EMBL/GenBank/DDBJ databases">
        <authorList>
            <person name="Varghese N."/>
            <person name="Submissions S."/>
        </authorList>
    </citation>
    <scope>NUCLEOTIDE SEQUENCE [LARGE SCALE GENOMIC DNA]</scope>
    <source>
        <strain evidence="3">CGMCC 4.3516</strain>
    </source>
</reference>
<accession>A0A1G6RJI2</accession>